<evidence type="ECO:0000256" key="8">
    <source>
        <dbReference type="ARBA" id="ARBA00022840"/>
    </source>
</evidence>
<feature type="binding site" evidence="11">
    <location>
        <position position="166"/>
    </location>
    <ligand>
        <name>CTP</name>
        <dbReference type="ChEBI" id="CHEBI:37563"/>
    </ligand>
</feature>
<dbReference type="Proteomes" id="UP000215185">
    <property type="component" value="Chromosome 1"/>
</dbReference>
<feature type="binding site" evidence="11">
    <location>
        <position position="33"/>
    </location>
    <ligand>
        <name>CTP</name>
        <dbReference type="ChEBI" id="CHEBI:37563"/>
    </ligand>
</feature>
<feature type="binding site" evidence="11">
    <location>
        <position position="160"/>
    </location>
    <ligand>
        <name>ATP</name>
        <dbReference type="ChEBI" id="CHEBI:30616"/>
    </ligand>
</feature>
<comment type="miscellaneous">
    <text evidence="11">A single active site specifically recognizes both ATP and CTP and is responsible for their addition.</text>
</comment>
<dbReference type="InterPro" id="IPR032828">
    <property type="entry name" value="PolyA_RNA-bd"/>
</dbReference>
<name>A0A239SRV7_9STRE</name>
<dbReference type="KEGG" id="smen:SAMEA4412692_0850"/>
<evidence type="ECO:0000256" key="7">
    <source>
        <dbReference type="ARBA" id="ARBA00022800"/>
    </source>
</evidence>
<keyword evidence="7 11" id="KW-0692">RNA repair</keyword>
<dbReference type="InterPro" id="IPR050264">
    <property type="entry name" value="Bact_CCA-adding_enz_type3_sf"/>
</dbReference>
<comment type="function">
    <text evidence="11">Catalyzes the addition and repair of the essential 3'-terminal CCA sequence in tRNAs without using a nucleic acid template. Adds these three nucleotides in the order of C, C, and A to the tRNA nucleotide-73, using CTP and ATP as substrates and producing inorganic pyrophosphate. tRNA 3'-terminal CCA addition is required both for tRNA processing and repair. Also involved in tRNA surveillance by mediating tandem CCA addition to generate a CCACCA at the 3' terminus of unstable tRNAs. While stable tRNAs receive only 3'-terminal CCA, unstable tRNAs are marked with CCACCA and rapidly degraded.</text>
</comment>
<feature type="binding site" evidence="11">
    <location>
        <position position="163"/>
    </location>
    <ligand>
        <name>ATP</name>
        <dbReference type="ChEBI" id="CHEBI:30616"/>
    </ligand>
</feature>
<dbReference type="GO" id="GO:0000049">
    <property type="term" value="F:tRNA binding"/>
    <property type="evidence" value="ECO:0007669"/>
    <property type="project" value="UniProtKB-UniRule"/>
</dbReference>
<evidence type="ECO:0000259" key="12">
    <source>
        <dbReference type="Pfam" id="PF01743"/>
    </source>
</evidence>
<evidence type="ECO:0000256" key="4">
    <source>
        <dbReference type="ARBA" id="ARBA00022695"/>
    </source>
</evidence>
<organism evidence="15 16">
    <name type="scientific">Streptococcus merionis</name>
    <dbReference type="NCBI Taxonomy" id="400065"/>
    <lineage>
        <taxon>Bacteria</taxon>
        <taxon>Bacillati</taxon>
        <taxon>Bacillota</taxon>
        <taxon>Bacilli</taxon>
        <taxon>Lactobacillales</taxon>
        <taxon>Streptococcaceae</taxon>
        <taxon>Streptococcus</taxon>
    </lineage>
</organism>
<dbReference type="InterPro" id="IPR002646">
    <property type="entry name" value="PolA_pol_head_dom"/>
</dbReference>
<accession>A0A239SRV7</accession>
<evidence type="ECO:0000256" key="1">
    <source>
        <dbReference type="ARBA" id="ARBA00001946"/>
    </source>
</evidence>
<dbReference type="GO" id="GO:0160016">
    <property type="term" value="F:CCACCA tRNA nucleotidyltransferase activity"/>
    <property type="evidence" value="ECO:0007669"/>
    <property type="project" value="RHEA"/>
</dbReference>
<feature type="binding site" evidence="11">
    <location>
        <position position="46"/>
    </location>
    <ligand>
        <name>Mg(2+)</name>
        <dbReference type="ChEBI" id="CHEBI:18420"/>
    </ligand>
</feature>
<dbReference type="InterPro" id="IPR032810">
    <property type="entry name" value="CCA-adding_enz_C"/>
</dbReference>
<dbReference type="STRING" id="1123308.GCA_000380085_00191"/>
<feature type="binding site" evidence="11">
    <location>
        <position position="166"/>
    </location>
    <ligand>
        <name>ATP</name>
        <dbReference type="ChEBI" id="CHEBI:30616"/>
    </ligand>
</feature>
<feature type="binding site" evidence="11">
    <location>
        <position position="169"/>
    </location>
    <ligand>
        <name>CTP</name>
        <dbReference type="ChEBI" id="CHEBI:37563"/>
    </ligand>
</feature>
<comment type="similarity">
    <text evidence="11">Belongs to the tRNA nucleotidyltransferase/poly(A) polymerase family. Bacterial CCA-adding enzyme type 3 subfamily.</text>
</comment>
<dbReference type="AlphaFoldDB" id="A0A239SRV7"/>
<feature type="domain" description="CCA-adding enzyme C-terminal" evidence="14">
    <location>
        <begin position="251"/>
        <end position="397"/>
    </location>
</feature>
<comment type="catalytic activity">
    <reaction evidence="11">
        <text>a tRNA precursor + 2 CTP + ATP = a tRNA with a 3' CCA end + 3 diphosphate</text>
        <dbReference type="Rhea" id="RHEA:14433"/>
        <dbReference type="Rhea" id="RHEA-COMP:10465"/>
        <dbReference type="Rhea" id="RHEA-COMP:10468"/>
        <dbReference type="ChEBI" id="CHEBI:30616"/>
        <dbReference type="ChEBI" id="CHEBI:33019"/>
        <dbReference type="ChEBI" id="CHEBI:37563"/>
        <dbReference type="ChEBI" id="CHEBI:74896"/>
        <dbReference type="ChEBI" id="CHEBI:83071"/>
        <dbReference type="EC" id="2.7.7.72"/>
    </reaction>
</comment>
<dbReference type="NCBIfam" id="NF009814">
    <property type="entry name" value="PRK13299.1"/>
    <property type="match status" value="1"/>
</dbReference>
<evidence type="ECO:0000313" key="16">
    <source>
        <dbReference type="Proteomes" id="UP000215185"/>
    </source>
</evidence>
<dbReference type="HAMAP" id="MF_01263">
    <property type="entry name" value="CCA_bact_type3"/>
    <property type="match status" value="1"/>
</dbReference>
<protein>
    <recommendedName>
        <fullName evidence="11">CCA-adding enzyme</fullName>
        <ecNumber evidence="11">2.7.7.72</ecNumber>
    </recommendedName>
    <alternativeName>
        <fullName evidence="11">CCA tRNA nucleotidyltransferase</fullName>
    </alternativeName>
    <alternativeName>
        <fullName evidence="11">tRNA CCA-pyrophosphorylase</fullName>
    </alternativeName>
    <alternativeName>
        <fullName evidence="11">tRNA adenylyl-/cytidylyl- transferase</fullName>
    </alternativeName>
    <alternativeName>
        <fullName evidence="11">tRNA nucleotidyltransferase</fullName>
    </alternativeName>
    <alternativeName>
        <fullName evidence="11">tRNA-NT</fullName>
    </alternativeName>
</protein>
<reference evidence="15 16" key="1">
    <citation type="submission" date="2017-06" db="EMBL/GenBank/DDBJ databases">
        <authorList>
            <consortium name="Pathogen Informatics"/>
        </authorList>
    </citation>
    <scope>NUCLEOTIDE SEQUENCE [LARGE SCALE GENOMIC DNA]</scope>
    <source>
        <strain evidence="15 16">NCTC13788</strain>
    </source>
</reference>
<keyword evidence="2 11" id="KW-0808">Transferase</keyword>
<evidence type="ECO:0000256" key="5">
    <source>
        <dbReference type="ARBA" id="ARBA00022723"/>
    </source>
</evidence>
<dbReference type="PANTHER" id="PTHR46173">
    <property type="entry name" value="CCA TRNA NUCLEOTIDYLTRANSFERASE 1, MITOCHONDRIAL"/>
    <property type="match status" value="1"/>
</dbReference>
<dbReference type="GO" id="GO:0042245">
    <property type="term" value="P:RNA repair"/>
    <property type="evidence" value="ECO:0007669"/>
    <property type="project" value="UniProtKB-KW"/>
</dbReference>
<dbReference type="Pfam" id="PF12627">
    <property type="entry name" value="PolyA_pol_RNAbd"/>
    <property type="match status" value="1"/>
</dbReference>
<dbReference type="GO" id="GO:0004810">
    <property type="term" value="F:CCA tRNA nucleotidyltransferase activity"/>
    <property type="evidence" value="ECO:0007669"/>
    <property type="project" value="UniProtKB-UniRule"/>
</dbReference>
<dbReference type="EMBL" id="LT906439">
    <property type="protein sequence ID" value="SNU87982.1"/>
    <property type="molecule type" value="Genomic_DNA"/>
</dbReference>
<feature type="binding site" evidence="11">
    <location>
        <position position="36"/>
    </location>
    <ligand>
        <name>ATP</name>
        <dbReference type="ChEBI" id="CHEBI:30616"/>
    </ligand>
</feature>
<keyword evidence="4 11" id="KW-0548">Nucleotidyltransferase</keyword>
<dbReference type="Gene3D" id="1.20.58.560">
    <property type="match status" value="1"/>
</dbReference>
<keyword evidence="9 11" id="KW-0460">Magnesium</keyword>
<feature type="domain" description="tRNA nucleotidyltransferase/poly(A) polymerase RNA and SrmB- binding" evidence="13">
    <location>
        <begin position="175"/>
        <end position="234"/>
    </location>
</feature>
<dbReference type="Pfam" id="PF13735">
    <property type="entry name" value="tRNA_NucTran2_2"/>
    <property type="match status" value="1"/>
</dbReference>
<evidence type="ECO:0000313" key="15">
    <source>
        <dbReference type="EMBL" id="SNU87982.1"/>
    </source>
</evidence>
<dbReference type="GO" id="GO:0001680">
    <property type="term" value="P:tRNA 3'-terminal CCA addition"/>
    <property type="evidence" value="ECO:0007669"/>
    <property type="project" value="UniProtKB-UniRule"/>
</dbReference>
<dbReference type="Gene3D" id="1.10.110.30">
    <property type="match status" value="1"/>
</dbReference>
<dbReference type="EC" id="2.7.7.72" evidence="11"/>
<feature type="binding site" evidence="11">
    <location>
        <position position="117"/>
    </location>
    <ligand>
        <name>ATP</name>
        <dbReference type="ChEBI" id="CHEBI:30616"/>
    </ligand>
</feature>
<evidence type="ECO:0000259" key="13">
    <source>
        <dbReference type="Pfam" id="PF12627"/>
    </source>
</evidence>
<evidence type="ECO:0000256" key="9">
    <source>
        <dbReference type="ARBA" id="ARBA00022842"/>
    </source>
</evidence>
<evidence type="ECO:0000256" key="11">
    <source>
        <dbReference type="HAMAP-Rule" id="MF_01263"/>
    </source>
</evidence>
<dbReference type="GO" id="GO:0005524">
    <property type="term" value="F:ATP binding"/>
    <property type="evidence" value="ECO:0007669"/>
    <property type="project" value="UniProtKB-UniRule"/>
</dbReference>
<comment type="subunit">
    <text evidence="11">Homodimer.</text>
</comment>
<comment type="catalytic activity">
    <reaction evidence="11">
        <text>a tRNA with a 3' CCA end + 2 CTP + ATP = a tRNA with a 3' CCACCA end + 3 diphosphate</text>
        <dbReference type="Rhea" id="RHEA:76235"/>
        <dbReference type="Rhea" id="RHEA-COMP:10468"/>
        <dbReference type="Rhea" id="RHEA-COMP:18655"/>
        <dbReference type="ChEBI" id="CHEBI:30616"/>
        <dbReference type="ChEBI" id="CHEBI:33019"/>
        <dbReference type="ChEBI" id="CHEBI:37563"/>
        <dbReference type="ChEBI" id="CHEBI:83071"/>
        <dbReference type="ChEBI" id="CHEBI:195187"/>
    </reaction>
</comment>
<feature type="binding site" evidence="11">
    <location>
        <position position="169"/>
    </location>
    <ligand>
        <name>ATP</name>
        <dbReference type="ChEBI" id="CHEBI:30616"/>
    </ligand>
</feature>
<evidence type="ECO:0000256" key="10">
    <source>
        <dbReference type="ARBA" id="ARBA00022884"/>
    </source>
</evidence>
<keyword evidence="15" id="KW-0378">Hydrolase</keyword>
<dbReference type="SUPFAM" id="SSF81301">
    <property type="entry name" value="Nucleotidyltransferase"/>
    <property type="match status" value="1"/>
</dbReference>
<keyword evidence="6 11" id="KW-0547">Nucleotide-binding</keyword>
<gene>
    <name evidence="11 15" type="primary">cca</name>
    <name evidence="15" type="ORF">SAMEA4412692_00850</name>
</gene>
<feature type="binding site" evidence="11">
    <location>
        <position position="160"/>
    </location>
    <ligand>
        <name>CTP</name>
        <dbReference type="ChEBI" id="CHEBI:37563"/>
    </ligand>
</feature>
<dbReference type="GO" id="GO:0000287">
    <property type="term" value="F:magnesium ion binding"/>
    <property type="evidence" value="ECO:0007669"/>
    <property type="project" value="UniProtKB-UniRule"/>
</dbReference>
<feature type="binding site" evidence="11">
    <location>
        <position position="33"/>
    </location>
    <ligand>
        <name>ATP</name>
        <dbReference type="ChEBI" id="CHEBI:30616"/>
    </ligand>
</feature>
<dbReference type="SUPFAM" id="SSF81891">
    <property type="entry name" value="Poly A polymerase C-terminal region-like"/>
    <property type="match status" value="1"/>
</dbReference>
<feature type="domain" description="Poly A polymerase head" evidence="12">
    <location>
        <begin position="28"/>
        <end position="148"/>
    </location>
</feature>
<dbReference type="GO" id="GO:0016787">
    <property type="term" value="F:hydrolase activity"/>
    <property type="evidence" value="ECO:0007669"/>
    <property type="project" value="UniProtKB-KW"/>
</dbReference>
<feature type="binding site" evidence="11">
    <location>
        <position position="48"/>
    </location>
    <ligand>
        <name>Mg(2+)</name>
        <dbReference type="ChEBI" id="CHEBI:18420"/>
    </ligand>
</feature>
<comment type="cofactor">
    <cofactor evidence="1 11">
        <name>Mg(2+)</name>
        <dbReference type="ChEBI" id="CHEBI:18420"/>
    </cofactor>
</comment>
<dbReference type="eggNOG" id="COG0617">
    <property type="taxonomic scope" value="Bacteria"/>
</dbReference>
<dbReference type="Gene3D" id="1.10.246.80">
    <property type="match status" value="1"/>
</dbReference>
<keyword evidence="8 11" id="KW-0067">ATP-binding</keyword>
<dbReference type="CDD" id="cd05398">
    <property type="entry name" value="NT_ClassII-CCAase"/>
    <property type="match status" value="1"/>
</dbReference>
<feature type="binding site" evidence="11">
    <location>
        <position position="163"/>
    </location>
    <ligand>
        <name>CTP</name>
        <dbReference type="ChEBI" id="CHEBI:37563"/>
    </ligand>
</feature>
<proteinExistence type="inferred from homology"/>
<evidence type="ECO:0000256" key="2">
    <source>
        <dbReference type="ARBA" id="ARBA00022679"/>
    </source>
</evidence>
<dbReference type="Gene3D" id="3.30.460.10">
    <property type="entry name" value="Beta Polymerase, domain 2"/>
    <property type="match status" value="1"/>
</dbReference>
<keyword evidence="3 11" id="KW-0819">tRNA processing</keyword>
<evidence type="ECO:0000256" key="3">
    <source>
        <dbReference type="ARBA" id="ARBA00022694"/>
    </source>
</evidence>
<dbReference type="InterPro" id="IPR023068">
    <property type="entry name" value="CCA-adding_enz_firmicutes"/>
</dbReference>
<dbReference type="PANTHER" id="PTHR46173:SF1">
    <property type="entry name" value="CCA TRNA NUCLEOTIDYLTRANSFERASE 1, MITOCHONDRIAL"/>
    <property type="match status" value="1"/>
</dbReference>
<keyword evidence="5 11" id="KW-0479">Metal-binding</keyword>
<evidence type="ECO:0000256" key="6">
    <source>
        <dbReference type="ARBA" id="ARBA00022741"/>
    </source>
</evidence>
<keyword evidence="10 11" id="KW-0694">RNA-binding</keyword>
<feature type="binding site" evidence="11">
    <location>
        <position position="117"/>
    </location>
    <ligand>
        <name>CTP</name>
        <dbReference type="ChEBI" id="CHEBI:37563"/>
    </ligand>
</feature>
<keyword evidence="16" id="KW-1185">Reference proteome</keyword>
<feature type="binding site" evidence="11">
    <location>
        <position position="36"/>
    </location>
    <ligand>
        <name>CTP</name>
        <dbReference type="ChEBI" id="CHEBI:37563"/>
    </ligand>
</feature>
<evidence type="ECO:0000259" key="14">
    <source>
        <dbReference type="Pfam" id="PF13735"/>
    </source>
</evidence>
<dbReference type="InterPro" id="IPR043519">
    <property type="entry name" value="NT_sf"/>
</dbReference>
<sequence length="404" mass="45815">MMRLTTLPSEFQEALPILEKIKKAGFEAYFVGGSVRDAILGRPIHDVDIATSSYPEETKTIFPKTIDVGIEHGTVLVLTGGREYEITTFRTEDVYVDFRRPSAVHFVRSLEEDLKRRDFTVNAFALDEEANVIDLFDGLTDLEEKRLRAVGQASERFNEDALRIMRGFRFVASLGFDIEEQTFAAMADYAHLLEEISVERSFIEFDKLLMAFFWQKGLELLVDSGAQHYLPGLKDKALAIQSFCQSLASDFQFGSSEQAWAGLLYALSITDIKGFLKAWKTSSQFQKDVDKLVQILRIREQRELTKRDCYRFGADFLKAVEELRAGQGLSVDFNHIDQLDQTLTIHSKQEMAVTGRTLMVELGLKAGPHLGDLLHTIEMAIVDGQLDNNQEAIFEFIAERVVDE</sequence>
<dbReference type="Pfam" id="PF01743">
    <property type="entry name" value="PolyA_pol"/>
    <property type="match status" value="1"/>
</dbReference>